<keyword evidence="3" id="KW-0812">Transmembrane</keyword>
<protein>
    <submittedName>
        <fullName evidence="5">Methyl-accepting chemotaxis protein</fullName>
    </submittedName>
</protein>
<gene>
    <name evidence="5" type="ORF">SAMN05443529_103137</name>
</gene>
<sequence>MRITATGYDLKRVSKVNLSVIYGAAILILLESLIYNGFDTLFFTNSVKVLIVLVISTSVYFVHIKEQVKGGVFSIVISLIALQTNIQSPSIGSFMLLMLAFSMSALYFEKALVLIVGGVIDTIIIATYVMHPLALTNTTSPASGLTRTLVYFNVSVILIFFLTKWGRDLVDSVVSKEKETGELLDKLQLTMHKVSEVSTVLDLELSSFSKNIEAIKQSNDHIVVAMTEVAVGVQEQAVNIEDINYNMLNAKTLVAENNKISDIVAKISGNMVIKVEDSSNKINQMNIQMKTVSTSVLTAMETVEVLKVSIDQISLFLEGITQIASQTNLLALNASIEAARAGENGRGFAVVAEEVRKLAEESAATVANISKVTQDIIDKVNLATTQVKSGFSAIELGNDLISDVTHFFNELKDSYNQENQLLKKESGMAQQVLGNFVKINDQVGSISAIAEQHSATNEEFLASIQAQNVDMSNMLVNVNNINCKWHELKGMLLS</sequence>
<name>A0A1G7UGJ8_9FIRM</name>
<feature type="transmembrane region" description="Helical" evidence="3">
    <location>
        <begin position="111"/>
        <end position="129"/>
    </location>
</feature>
<organism evidence="5 6">
    <name type="scientific">Desulfosporosinus hippei DSM 8344</name>
    <dbReference type="NCBI Taxonomy" id="1121419"/>
    <lineage>
        <taxon>Bacteria</taxon>
        <taxon>Bacillati</taxon>
        <taxon>Bacillota</taxon>
        <taxon>Clostridia</taxon>
        <taxon>Eubacteriales</taxon>
        <taxon>Desulfitobacteriaceae</taxon>
        <taxon>Desulfosporosinus</taxon>
    </lineage>
</organism>
<dbReference type="SUPFAM" id="SSF58104">
    <property type="entry name" value="Methyl-accepting chemotaxis protein (MCP) signaling domain"/>
    <property type="match status" value="1"/>
</dbReference>
<feature type="domain" description="Methyl-accepting transducer" evidence="4">
    <location>
        <begin position="211"/>
        <end position="468"/>
    </location>
</feature>
<evidence type="ECO:0000256" key="3">
    <source>
        <dbReference type="SAM" id="Phobius"/>
    </source>
</evidence>
<evidence type="ECO:0000313" key="5">
    <source>
        <dbReference type="EMBL" id="SDG46614.1"/>
    </source>
</evidence>
<dbReference type="PANTHER" id="PTHR32089:SF112">
    <property type="entry name" value="LYSOZYME-LIKE PROTEIN-RELATED"/>
    <property type="match status" value="1"/>
</dbReference>
<dbReference type="STRING" id="1121419.SAMN05443529_103137"/>
<dbReference type="EMBL" id="FNCP01000003">
    <property type="protein sequence ID" value="SDG46614.1"/>
    <property type="molecule type" value="Genomic_DNA"/>
</dbReference>
<dbReference type="GO" id="GO:0007165">
    <property type="term" value="P:signal transduction"/>
    <property type="evidence" value="ECO:0007669"/>
    <property type="project" value="UniProtKB-KW"/>
</dbReference>
<feature type="transmembrane region" description="Helical" evidence="3">
    <location>
        <begin position="45"/>
        <end position="63"/>
    </location>
</feature>
<dbReference type="Pfam" id="PF00015">
    <property type="entry name" value="MCPsignal"/>
    <property type="match status" value="1"/>
</dbReference>
<keyword evidence="3" id="KW-0472">Membrane</keyword>
<dbReference type="PANTHER" id="PTHR32089">
    <property type="entry name" value="METHYL-ACCEPTING CHEMOTAXIS PROTEIN MCPB"/>
    <property type="match status" value="1"/>
</dbReference>
<feature type="transmembrane region" description="Helical" evidence="3">
    <location>
        <begin position="20"/>
        <end position="38"/>
    </location>
</feature>
<evidence type="ECO:0000256" key="1">
    <source>
        <dbReference type="ARBA" id="ARBA00023224"/>
    </source>
</evidence>
<dbReference type="PROSITE" id="PS50111">
    <property type="entry name" value="CHEMOTAXIS_TRANSDUC_2"/>
    <property type="match status" value="1"/>
</dbReference>
<accession>A0A1G7UGJ8</accession>
<feature type="transmembrane region" description="Helical" evidence="3">
    <location>
        <begin position="75"/>
        <end position="99"/>
    </location>
</feature>
<dbReference type="Proteomes" id="UP000198656">
    <property type="component" value="Unassembled WGS sequence"/>
</dbReference>
<evidence type="ECO:0000256" key="2">
    <source>
        <dbReference type="PROSITE-ProRule" id="PRU00284"/>
    </source>
</evidence>
<dbReference type="GO" id="GO:0016020">
    <property type="term" value="C:membrane"/>
    <property type="evidence" value="ECO:0007669"/>
    <property type="project" value="InterPro"/>
</dbReference>
<dbReference type="Gene3D" id="1.10.287.950">
    <property type="entry name" value="Methyl-accepting chemotaxis protein"/>
    <property type="match status" value="1"/>
</dbReference>
<dbReference type="SMART" id="SM00283">
    <property type="entry name" value="MA"/>
    <property type="match status" value="1"/>
</dbReference>
<feature type="transmembrane region" description="Helical" evidence="3">
    <location>
        <begin position="149"/>
        <end position="166"/>
    </location>
</feature>
<dbReference type="RefSeq" id="WP_176786059.1">
    <property type="nucleotide sequence ID" value="NZ_FNCP01000003.1"/>
</dbReference>
<dbReference type="InterPro" id="IPR004089">
    <property type="entry name" value="MCPsignal_dom"/>
</dbReference>
<dbReference type="AlphaFoldDB" id="A0A1G7UGJ8"/>
<proteinExistence type="predicted"/>
<evidence type="ECO:0000313" key="6">
    <source>
        <dbReference type="Proteomes" id="UP000198656"/>
    </source>
</evidence>
<keyword evidence="1 2" id="KW-0807">Transducer</keyword>
<keyword evidence="6" id="KW-1185">Reference proteome</keyword>
<keyword evidence="3" id="KW-1133">Transmembrane helix</keyword>
<evidence type="ECO:0000259" key="4">
    <source>
        <dbReference type="PROSITE" id="PS50111"/>
    </source>
</evidence>
<reference evidence="6" key="1">
    <citation type="submission" date="2016-10" db="EMBL/GenBank/DDBJ databases">
        <authorList>
            <person name="Varghese N."/>
            <person name="Submissions S."/>
        </authorList>
    </citation>
    <scope>NUCLEOTIDE SEQUENCE [LARGE SCALE GENOMIC DNA]</scope>
    <source>
        <strain evidence="6">DSM 8344</strain>
    </source>
</reference>